<dbReference type="EMBL" id="EZ419952">
    <property type="protein sequence ID" value="ACZ28307.1"/>
    <property type="molecule type" value="mRNA"/>
</dbReference>
<accession>D1FQ52</accession>
<reference evidence="2" key="1">
    <citation type="submission" date="2009-10" db="EMBL/GenBank/DDBJ databases">
        <title>An Insight into the Sialotranscriptome of Simulium nigrimanum, a Black Fly Associated with Fogo Selvagem in South America.</title>
        <authorList>
            <person name="Ribeiro J.M.C."/>
            <person name="Valenzuela J.G."/>
            <person name="Pham V.M."/>
            <person name="Kleeman L."/>
            <person name="Barbian K.D."/>
            <person name="Favreau A.J."/>
            <person name="Eaton D.P."/>
            <person name="Aoki V."/>
            <person name="Hans-Filho G."/>
            <person name="Rivitti E.A."/>
            <person name="Diaz L.A."/>
        </authorList>
    </citation>
    <scope>NUCLEOTIDE SEQUENCE</scope>
    <source>
        <tissue evidence="2">Salivary glands</tissue>
    </source>
</reference>
<protein>
    <submittedName>
        <fullName evidence="2">Salivary OBP/D7 family protein</fullName>
    </submittedName>
</protein>
<feature type="chain" id="PRO_5003022448" evidence="1">
    <location>
        <begin position="23"/>
        <end position="111"/>
    </location>
</feature>
<evidence type="ECO:0000256" key="1">
    <source>
        <dbReference type="SAM" id="SignalP"/>
    </source>
</evidence>
<name>D1FQ52_SIMNI</name>
<feature type="signal peptide" evidence="1">
    <location>
        <begin position="1"/>
        <end position="22"/>
    </location>
</feature>
<organism evidence="2">
    <name type="scientific">Simulium nigrimanum</name>
    <name type="common">Black fly</name>
    <dbReference type="NCBI Taxonomy" id="683695"/>
    <lineage>
        <taxon>Eukaryota</taxon>
        <taxon>Metazoa</taxon>
        <taxon>Ecdysozoa</taxon>
        <taxon>Arthropoda</taxon>
        <taxon>Hexapoda</taxon>
        <taxon>Insecta</taxon>
        <taxon>Pterygota</taxon>
        <taxon>Neoptera</taxon>
        <taxon>Endopterygota</taxon>
        <taxon>Diptera</taxon>
        <taxon>Nematocera</taxon>
        <taxon>Chironomoidea</taxon>
        <taxon>Simuliidae</taxon>
        <taxon>Simulium</taxon>
    </lineage>
</organism>
<dbReference type="AlphaFoldDB" id="D1FQ52"/>
<sequence length="111" mass="12404">GRGLTMQTVSVSFLGWIVAINAILEPEDKIIELACSNVDGCLYDCTLSFTPPNIIDSVRWRYVEKLEMCENKANRASSICTKNDSIIKCFLHGEPVKEFSKNIVVYSISIV</sequence>
<keyword evidence="1" id="KW-0732">Signal</keyword>
<feature type="non-terminal residue" evidence="2">
    <location>
        <position position="1"/>
    </location>
</feature>
<evidence type="ECO:0000313" key="2">
    <source>
        <dbReference type="EMBL" id="ACZ28307.1"/>
    </source>
</evidence>
<proteinExistence type="evidence at transcript level"/>